<dbReference type="Gene3D" id="2.60.40.10">
    <property type="entry name" value="Immunoglobulins"/>
    <property type="match status" value="1"/>
</dbReference>
<dbReference type="PANTHER" id="PTHR47135:SF1">
    <property type="entry name" value="FIBRONECTIN TYPE III DOMAIN-CONTAINING PROTEIN 7"/>
    <property type="match status" value="1"/>
</dbReference>
<dbReference type="STRING" id="1640674.SAMN05216323_11152"/>
<dbReference type="Proteomes" id="UP000199452">
    <property type="component" value="Unassembled WGS sequence"/>
</dbReference>
<name>A0A1G6T828_9BACT</name>
<dbReference type="OrthoDB" id="1100881at2"/>
<dbReference type="InterPro" id="IPR026444">
    <property type="entry name" value="Secre_tail"/>
</dbReference>
<dbReference type="InterPro" id="IPR013783">
    <property type="entry name" value="Ig-like_fold"/>
</dbReference>
<dbReference type="Pfam" id="PF00041">
    <property type="entry name" value="fn3"/>
    <property type="match status" value="1"/>
</dbReference>
<dbReference type="AlphaFoldDB" id="A0A1G6T828"/>
<evidence type="ECO:0000313" key="3">
    <source>
        <dbReference type="EMBL" id="SDD25209.1"/>
    </source>
</evidence>
<gene>
    <name evidence="3" type="ORF">SAMN05216323_11152</name>
</gene>
<protein>
    <submittedName>
        <fullName evidence="3">Por secretion system C-terminal sorting domain-containing protein</fullName>
    </submittedName>
</protein>
<keyword evidence="4" id="KW-1185">Reference proteome</keyword>
<evidence type="ECO:0000259" key="2">
    <source>
        <dbReference type="PROSITE" id="PS50853"/>
    </source>
</evidence>
<evidence type="ECO:0000313" key="4">
    <source>
        <dbReference type="Proteomes" id="UP000199452"/>
    </source>
</evidence>
<reference evidence="3 4" key="1">
    <citation type="submission" date="2016-09" db="EMBL/GenBank/DDBJ databases">
        <authorList>
            <person name="Capua I."/>
            <person name="De Benedictis P."/>
            <person name="Joannis T."/>
            <person name="Lombin L.H."/>
            <person name="Cattoli G."/>
        </authorList>
    </citation>
    <scope>NUCLEOTIDE SEQUENCE [LARGE SCALE GENOMIC DNA]</scope>
    <source>
        <strain evidence="3 4">A7P-90m</strain>
    </source>
</reference>
<organism evidence="3 4">
    <name type="scientific">Williamwhitmania taraxaci</name>
    <dbReference type="NCBI Taxonomy" id="1640674"/>
    <lineage>
        <taxon>Bacteria</taxon>
        <taxon>Pseudomonadati</taxon>
        <taxon>Bacteroidota</taxon>
        <taxon>Bacteroidia</taxon>
        <taxon>Bacteroidales</taxon>
        <taxon>Williamwhitmaniaceae</taxon>
        <taxon>Williamwhitmania</taxon>
    </lineage>
</organism>
<dbReference type="SUPFAM" id="SSF49265">
    <property type="entry name" value="Fibronectin type III"/>
    <property type="match status" value="1"/>
</dbReference>
<dbReference type="CDD" id="cd00063">
    <property type="entry name" value="FN3"/>
    <property type="match status" value="1"/>
</dbReference>
<keyword evidence="1" id="KW-0732">Signal</keyword>
<dbReference type="Pfam" id="PF18962">
    <property type="entry name" value="Por_Secre_tail"/>
    <property type="match status" value="1"/>
</dbReference>
<dbReference type="InterPro" id="IPR003961">
    <property type="entry name" value="FN3_dom"/>
</dbReference>
<sequence length="609" mass="64393">MKNVLFSLLCIAMVVLVGGNASAIDNLTASIPKTEKSKGYLMPMKAGSSTQFQVQVKCNVLDTFTVSINKETTFGGCASWFTIDVNSFVLTIGQTATFLVTVSPPAGTIDYTYHFRPYFKTNDRYGNDQSFDLGRDLSLIIDNTPPEILAIRQLGEAKSTSVSFSWDCADSRSDEYTSATNKTVGVMGIRSYGIALRNQNGATVDSKSYDATLSNNLHTFTVQPNAVYTPVVSAVDLAGNSSAKAGVAVTTPPAAPANLAFSNTDYCSTTLSWTASPGATRYRVYDATKSPATEIYTTAGTSYTVTGLKAGTTYKYYATAVGAAGVSPSSSVVSVATLTIPKPIITGPSAVCSLSNATYTVTNMPSGCSVSWSSSLNIVCVSGQSSNSYVVRSNDNGAGFITATIISCGGSCSNTCPVVVGSPTPGPISIRFDAPPKRCSASIAPMLGATSYRWYVDGVLEQDELRIRCIFDRQLHNCGHVYYVDVAAVNACGVSEISHAEVSETPCENDFRIFPNPASDNVTLTIGGSENTASFLSTSTAASAPFGVRSTLAGSYTIRILDNYGMLKVTLKSSGEPVVIPVGSYNNGVYIVEINDGKRVSRQQLLVKH</sequence>
<evidence type="ECO:0000256" key="1">
    <source>
        <dbReference type="SAM" id="SignalP"/>
    </source>
</evidence>
<feature type="domain" description="Fibronectin type-III" evidence="2">
    <location>
        <begin position="255"/>
        <end position="342"/>
    </location>
</feature>
<feature type="chain" id="PRO_5011672203" evidence="1">
    <location>
        <begin position="24"/>
        <end position="609"/>
    </location>
</feature>
<dbReference type="PANTHER" id="PTHR47135">
    <property type="entry name" value="FIBRONECTIN TYPE III DOMAIN-CONTAINING PROTEIN 7"/>
    <property type="match status" value="1"/>
</dbReference>
<dbReference type="InterPro" id="IPR036116">
    <property type="entry name" value="FN3_sf"/>
</dbReference>
<dbReference type="SMART" id="SM00060">
    <property type="entry name" value="FN3"/>
    <property type="match status" value="2"/>
</dbReference>
<proteinExistence type="predicted"/>
<dbReference type="PROSITE" id="PS50853">
    <property type="entry name" value="FN3"/>
    <property type="match status" value="1"/>
</dbReference>
<accession>A0A1G6T828</accession>
<dbReference type="RefSeq" id="WP_125869933.1">
    <property type="nucleotide sequence ID" value="NZ_FMYP01000115.1"/>
</dbReference>
<feature type="signal peptide" evidence="1">
    <location>
        <begin position="1"/>
        <end position="23"/>
    </location>
</feature>
<dbReference type="EMBL" id="FMYP01000115">
    <property type="protein sequence ID" value="SDD25209.1"/>
    <property type="molecule type" value="Genomic_DNA"/>
</dbReference>